<evidence type="ECO:0000313" key="2">
    <source>
        <dbReference type="Proteomes" id="UP000176450"/>
    </source>
</evidence>
<dbReference type="AlphaFoldDB" id="A0A1F6B3M0"/>
<organism evidence="1 2">
    <name type="scientific">Candidatus Gottesmanbacteria bacterium RIFCSPLOWO2_01_FULL_46_9</name>
    <dbReference type="NCBI Taxonomy" id="1798394"/>
    <lineage>
        <taxon>Bacteria</taxon>
        <taxon>Candidatus Gottesmaniibacteriota</taxon>
    </lineage>
</organism>
<reference evidence="1 2" key="1">
    <citation type="journal article" date="2016" name="Nat. Commun.">
        <title>Thousands of microbial genomes shed light on interconnected biogeochemical processes in an aquifer system.</title>
        <authorList>
            <person name="Anantharaman K."/>
            <person name="Brown C.T."/>
            <person name="Hug L.A."/>
            <person name="Sharon I."/>
            <person name="Castelle C.J."/>
            <person name="Probst A.J."/>
            <person name="Thomas B.C."/>
            <person name="Singh A."/>
            <person name="Wilkins M.J."/>
            <person name="Karaoz U."/>
            <person name="Brodie E.L."/>
            <person name="Williams K.H."/>
            <person name="Hubbard S.S."/>
            <person name="Banfield J.F."/>
        </authorList>
    </citation>
    <scope>NUCLEOTIDE SEQUENCE [LARGE SCALE GENOMIC DNA]</scope>
</reference>
<dbReference type="Proteomes" id="UP000176450">
    <property type="component" value="Unassembled WGS sequence"/>
</dbReference>
<sequence length="309" mass="35220">MGQKIQSKQSRTTLPSSDLDWTIHSLNIQGTFFERWCQEEVKKSHWNIVSTNYPVEFPKHNGPLTGEQSSLDIYAQLAKETILLTLLIECKKNNPEFIDWVFFAHPNPKRSTHFTGSLIGNRTLEGTGHKWEPTQMLSPMISLEWIQTSDAWETRGRYSAYKQGDKTRTSNTAISQSAHQIALATKSIFAEELHNNQVISSRSINAEMPYIHQIFIPTIVTTAKLYVCKFDPKDVDEKTGEIPFSKATLEEQPYLLYEYPLPVHFHSEPLDKVGVIKTGNREFGTRMDIIVVNSSKLSEFLLKLESGNA</sequence>
<evidence type="ECO:0000313" key="1">
    <source>
        <dbReference type="EMBL" id="OGG31526.1"/>
    </source>
</evidence>
<gene>
    <name evidence="1" type="ORF">A3A63_01080</name>
</gene>
<accession>A0A1F6B3M0</accession>
<proteinExistence type="predicted"/>
<dbReference type="EMBL" id="MFJX01000005">
    <property type="protein sequence ID" value="OGG31526.1"/>
    <property type="molecule type" value="Genomic_DNA"/>
</dbReference>
<comment type="caution">
    <text evidence="1">The sequence shown here is derived from an EMBL/GenBank/DDBJ whole genome shotgun (WGS) entry which is preliminary data.</text>
</comment>
<name>A0A1F6B3M0_9BACT</name>
<protein>
    <submittedName>
        <fullName evidence="1">Uncharacterized protein</fullName>
    </submittedName>
</protein>